<reference evidence="4" key="2">
    <citation type="submission" date="2025-09" db="UniProtKB">
        <authorList>
            <consortium name="Ensembl"/>
        </authorList>
    </citation>
    <scope>IDENTIFICATION</scope>
</reference>
<protein>
    <recommendedName>
        <fullName evidence="3">ACAD9/ACADV-like C-terminal domain-containing protein</fullName>
    </recommendedName>
</protein>
<proteinExistence type="predicted"/>
<dbReference type="GO" id="GO:0016491">
    <property type="term" value="F:oxidoreductase activity"/>
    <property type="evidence" value="ECO:0007669"/>
    <property type="project" value="UniProtKB-KW"/>
</dbReference>
<dbReference type="GeneTree" id="ENSGT00740000116623"/>
<evidence type="ECO:0000259" key="3">
    <source>
        <dbReference type="Pfam" id="PF21343"/>
    </source>
</evidence>
<dbReference type="InterPro" id="IPR049448">
    <property type="entry name" value="ACAD9/ACADV-like_C"/>
</dbReference>
<accession>A0A8C6H5T9</accession>
<keyword evidence="5" id="KW-1185">Reference proteome</keyword>
<evidence type="ECO:0000313" key="5">
    <source>
        <dbReference type="Proteomes" id="UP000694415"/>
    </source>
</evidence>
<dbReference type="Pfam" id="PF21343">
    <property type="entry name" value="ACAD9-ACADV_C"/>
    <property type="match status" value="1"/>
</dbReference>
<name>A0A8C6H5T9_MUSSI</name>
<evidence type="ECO:0000256" key="1">
    <source>
        <dbReference type="ARBA" id="ARBA00022946"/>
    </source>
</evidence>
<keyword evidence="1" id="KW-0809">Transit peptide</keyword>
<reference evidence="4" key="1">
    <citation type="submission" date="2025-08" db="UniProtKB">
        <authorList>
            <consortium name="Ensembl"/>
        </authorList>
    </citation>
    <scope>IDENTIFICATION</scope>
</reference>
<sequence length="110" mass="12728">GNNVLDRRSRFSQMPCHDHEVLLANMFCVEAYFQNLFSLSQLDKHAPENLDEQIKKVSQQILEILFLRYHLLCVSDTLSLVWNLLGGLGSQVSDSQSSSRFCLHYHDQLF</sequence>
<keyword evidence="2" id="KW-0560">Oxidoreductase</keyword>
<feature type="domain" description="ACAD9/ACADV-like C-terminal" evidence="3">
    <location>
        <begin position="7"/>
        <end position="63"/>
    </location>
</feature>
<dbReference type="AlphaFoldDB" id="A0A8C6H5T9"/>
<organism evidence="4 5">
    <name type="scientific">Mus spicilegus</name>
    <name type="common">Mound-building mouse</name>
    <dbReference type="NCBI Taxonomy" id="10103"/>
    <lineage>
        <taxon>Eukaryota</taxon>
        <taxon>Metazoa</taxon>
        <taxon>Chordata</taxon>
        <taxon>Craniata</taxon>
        <taxon>Vertebrata</taxon>
        <taxon>Euteleostomi</taxon>
        <taxon>Mammalia</taxon>
        <taxon>Eutheria</taxon>
        <taxon>Euarchontoglires</taxon>
        <taxon>Glires</taxon>
        <taxon>Rodentia</taxon>
        <taxon>Myomorpha</taxon>
        <taxon>Muroidea</taxon>
        <taxon>Muridae</taxon>
        <taxon>Murinae</taxon>
        <taxon>Mus</taxon>
        <taxon>Mus</taxon>
    </lineage>
</organism>
<dbReference type="Ensembl" id="ENSMSIT00000021612.1">
    <property type="protein sequence ID" value="ENSMSIP00000017084.1"/>
    <property type="gene ID" value="ENSMSIG00000014612.1"/>
</dbReference>
<dbReference type="Proteomes" id="UP000694415">
    <property type="component" value="Unplaced"/>
</dbReference>
<dbReference type="Gene3D" id="1.20.140.10">
    <property type="entry name" value="Butyryl-CoA Dehydrogenase, subunit A, domain 3"/>
    <property type="match status" value="1"/>
</dbReference>
<evidence type="ECO:0000256" key="2">
    <source>
        <dbReference type="ARBA" id="ARBA00023002"/>
    </source>
</evidence>
<evidence type="ECO:0000313" key="4">
    <source>
        <dbReference type="Ensembl" id="ENSMSIP00000017084.1"/>
    </source>
</evidence>